<keyword evidence="2" id="KW-1185">Reference proteome</keyword>
<proteinExistence type="predicted"/>
<evidence type="ECO:0000313" key="2">
    <source>
        <dbReference type="Proteomes" id="UP001234178"/>
    </source>
</evidence>
<protein>
    <submittedName>
        <fullName evidence="1">Uncharacterized protein</fullName>
    </submittedName>
</protein>
<evidence type="ECO:0000313" key="1">
    <source>
        <dbReference type="EMBL" id="KAK4003945.1"/>
    </source>
</evidence>
<gene>
    <name evidence="1" type="ORF">OUZ56_005690</name>
</gene>
<comment type="caution">
    <text evidence="1">The sequence shown here is derived from an EMBL/GenBank/DDBJ whole genome shotgun (WGS) entry which is preliminary data.</text>
</comment>
<dbReference type="Proteomes" id="UP001234178">
    <property type="component" value="Unassembled WGS sequence"/>
</dbReference>
<name>A0ABQ9YTI7_9CRUS</name>
<sequence>MTPMAFNILRNQQEDTEVGKLIKSNFQGTENIERLTKMMNDVFDILNLRFCKEGIVHATWEN</sequence>
<dbReference type="EMBL" id="JAOYFB010000001">
    <property type="protein sequence ID" value="KAK4003945.1"/>
    <property type="molecule type" value="Genomic_DNA"/>
</dbReference>
<accession>A0ABQ9YTI7</accession>
<organism evidence="1 2">
    <name type="scientific">Daphnia magna</name>
    <dbReference type="NCBI Taxonomy" id="35525"/>
    <lineage>
        <taxon>Eukaryota</taxon>
        <taxon>Metazoa</taxon>
        <taxon>Ecdysozoa</taxon>
        <taxon>Arthropoda</taxon>
        <taxon>Crustacea</taxon>
        <taxon>Branchiopoda</taxon>
        <taxon>Diplostraca</taxon>
        <taxon>Cladocera</taxon>
        <taxon>Anomopoda</taxon>
        <taxon>Daphniidae</taxon>
        <taxon>Daphnia</taxon>
    </lineage>
</organism>
<reference evidence="1 2" key="1">
    <citation type="journal article" date="2023" name="Nucleic Acids Res.">
        <title>The hologenome of Daphnia magna reveals possible DNA methylation and microbiome-mediated evolution of the host genome.</title>
        <authorList>
            <person name="Chaturvedi A."/>
            <person name="Li X."/>
            <person name="Dhandapani V."/>
            <person name="Marshall H."/>
            <person name="Kissane S."/>
            <person name="Cuenca-Cambronero M."/>
            <person name="Asole G."/>
            <person name="Calvet F."/>
            <person name="Ruiz-Romero M."/>
            <person name="Marangio P."/>
            <person name="Guigo R."/>
            <person name="Rago D."/>
            <person name="Mirbahai L."/>
            <person name="Eastwood N."/>
            <person name="Colbourne J.K."/>
            <person name="Zhou J."/>
            <person name="Mallon E."/>
            <person name="Orsini L."/>
        </authorList>
    </citation>
    <scope>NUCLEOTIDE SEQUENCE [LARGE SCALE GENOMIC DNA]</scope>
    <source>
        <strain evidence="1">LRV0_1</strain>
    </source>
</reference>